<keyword evidence="4" id="KW-0813">Transport</keyword>
<dbReference type="KEGG" id="emo:DM558_10790"/>
<dbReference type="GO" id="GO:0005886">
    <property type="term" value="C:plasma membrane"/>
    <property type="evidence" value="ECO:0007669"/>
    <property type="project" value="UniProtKB-SubCell"/>
</dbReference>
<evidence type="ECO:0000256" key="4">
    <source>
        <dbReference type="ARBA" id="ARBA00022448"/>
    </source>
</evidence>
<dbReference type="NCBIfam" id="NF007934">
    <property type="entry name" value="PRK10650.1"/>
    <property type="match status" value="1"/>
</dbReference>
<keyword evidence="5" id="KW-1003">Cell membrane</keyword>
<evidence type="ECO:0000256" key="7">
    <source>
        <dbReference type="ARBA" id="ARBA00022692"/>
    </source>
</evidence>
<evidence type="ECO:0000256" key="8">
    <source>
        <dbReference type="ARBA" id="ARBA00022989"/>
    </source>
</evidence>
<dbReference type="GO" id="GO:0015220">
    <property type="term" value="F:choline transmembrane transporter activity"/>
    <property type="evidence" value="ECO:0007669"/>
    <property type="project" value="TreeGrafter"/>
</dbReference>
<comment type="subcellular location">
    <subcellularLocation>
        <location evidence="1">Cell inner membrane</location>
        <topology evidence="1">Multi-pass membrane protein</topology>
    </subcellularLocation>
    <subcellularLocation>
        <location evidence="10">Cell membrane</location>
        <topology evidence="10">Multi-pass membrane protein</topology>
    </subcellularLocation>
</comment>
<comment type="similarity">
    <text evidence="10">Belongs to the drug/metabolite transporter (DMT) superfamily. Small multidrug resistance (SMR) (TC 2.A.7.1) family.</text>
</comment>
<evidence type="ECO:0000313" key="12">
    <source>
        <dbReference type="EMBL" id="AZS51224.1"/>
    </source>
</evidence>
<evidence type="ECO:0000256" key="11">
    <source>
        <dbReference type="SAM" id="Phobius"/>
    </source>
</evidence>
<accession>A0A3Q9JM36</accession>
<dbReference type="InterPro" id="IPR037185">
    <property type="entry name" value="EmrE-like"/>
</dbReference>
<keyword evidence="9 11" id="KW-0472">Membrane</keyword>
<reference evidence="13" key="1">
    <citation type="submission" date="2018-06" db="EMBL/GenBank/DDBJ databases">
        <title>Complete genome of Pseudomonas insecticola strain QZS01.</title>
        <authorList>
            <person name="Wang J."/>
            <person name="Su Q."/>
        </authorList>
    </citation>
    <scope>NUCLEOTIDE SEQUENCE [LARGE SCALE GENOMIC DNA]</scope>
    <source>
        <strain evidence="13">QZS01</strain>
    </source>
</reference>
<dbReference type="PANTHER" id="PTHR30561:SF6">
    <property type="entry name" value="SPERMIDINE EXPORT PROTEIN MDTI"/>
    <property type="match status" value="1"/>
</dbReference>
<keyword evidence="7 10" id="KW-0812">Transmembrane</keyword>
<evidence type="ECO:0000256" key="2">
    <source>
        <dbReference type="ARBA" id="ARBA00011359"/>
    </source>
</evidence>
<keyword evidence="13" id="KW-1185">Reference proteome</keyword>
<evidence type="ECO:0000256" key="3">
    <source>
        <dbReference type="ARBA" id="ARBA00021114"/>
    </source>
</evidence>
<evidence type="ECO:0000256" key="5">
    <source>
        <dbReference type="ARBA" id="ARBA00022475"/>
    </source>
</evidence>
<evidence type="ECO:0000256" key="6">
    <source>
        <dbReference type="ARBA" id="ARBA00022519"/>
    </source>
</evidence>
<evidence type="ECO:0000256" key="10">
    <source>
        <dbReference type="RuleBase" id="RU003942"/>
    </source>
</evidence>
<organism evidence="12 13">
    <name type="scientific">Entomomonas moraniae</name>
    <dbReference type="NCBI Taxonomy" id="2213226"/>
    <lineage>
        <taxon>Bacteria</taxon>
        <taxon>Pseudomonadati</taxon>
        <taxon>Pseudomonadota</taxon>
        <taxon>Gammaproteobacteria</taxon>
        <taxon>Pseudomonadales</taxon>
        <taxon>Pseudomonadaceae</taxon>
        <taxon>Entomomonas</taxon>
    </lineage>
</organism>
<feature type="transmembrane region" description="Helical" evidence="11">
    <location>
        <begin position="91"/>
        <end position="108"/>
    </location>
</feature>
<sequence length="109" mass="11747">MDNFTWIHAAFLGLAIILEVLANICLKYSNGFKRRGMGILAIIFVLGAFTALAQSVKGIDLSVAYAIWGGFGILATVAMGAILFNQHLKKKGWLGIIVLIIGMLLLKLA</sequence>
<evidence type="ECO:0000256" key="9">
    <source>
        <dbReference type="ARBA" id="ARBA00023136"/>
    </source>
</evidence>
<gene>
    <name evidence="12" type="primary">mdtI</name>
    <name evidence="12" type="ORF">DM558_10790</name>
</gene>
<dbReference type="FunFam" id="1.10.3730.20:FF:000001">
    <property type="entry name" value="Quaternary ammonium compound resistance transporter SugE"/>
    <property type="match status" value="1"/>
</dbReference>
<dbReference type="RefSeq" id="WP_127163997.1">
    <property type="nucleotide sequence ID" value="NZ_CP029822.1"/>
</dbReference>
<dbReference type="SUPFAM" id="SSF103481">
    <property type="entry name" value="Multidrug resistance efflux transporter EmrE"/>
    <property type="match status" value="1"/>
</dbReference>
<feature type="transmembrane region" description="Helical" evidence="11">
    <location>
        <begin position="62"/>
        <end position="84"/>
    </location>
</feature>
<evidence type="ECO:0000313" key="13">
    <source>
        <dbReference type="Proteomes" id="UP000273143"/>
    </source>
</evidence>
<keyword evidence="8 11" id="KW-1133">Transmembrane helix</keyword>
<keyword evidence="6" id="KW-0997">Cell inner membrane</keyword>
<dbReference type="Proteomes" id="UP000273143">
    <property type="component" value="Chromosome"/>
</dbReference>
<dbReference type="Gene3D" id="1.10.3730.20">
    <property type="match status" value="1"/>
</dbReference>
<dbReference type="GO" id="GO:1990961">
    <property type="term" value="P:xenobiotic detoxification by transmembrane export across the plasma membrane"/>
    <property type="evidence" value="ECO:0007669"/>
    <property type="project" value="UniProtKB-ARBA"/>
</dbReference>
<dbReference type="GO" id="GO:1903711">
    <property type="term" value="P:spermidine transmembrane transport"/>
    <property type="evidence" value="ECO:0007669"/>
    <property type="project" value="TreeGrafter"/>
</dbReference>
<comment type="subunit">
    <text evidence="2">Forms a complex with MdtJ.</text>
</comment>
<dbReference type="InterPro" id="IPR000390">
    <property type="entry name" value="Small_drug/metabolite_transptr"/>
</dbReference>
<dbReference type="GO" id="GO:0015297">
    <property type="term" value="F:antiporter activity"/>
    <property type="evidence" value="ECO:0007669"/>
    <property type="project" value="TreeGrafter"/>
</dbReference>
<feature type="transmembrane region" description="Helical" evidence="11">
    <location>
        <begin position="6"/>
        <end position="26"/>
    </location>
</feature>
<proteinExistence type="inferred from homology"/>
<dbReference type="AlphaFoldDB" id="A0A3Q9JM36"/>
<dbReference type="GO" id="GO:0015199">
    <property type="term" value="F:amino-acid betaine transmembrane transporter activity"/>
    <property type="evidence" value="ECO:0007669"/>
    <property type="project" value="TreeGrafter"/>
</dbReference>
<dbReference type="InterPro" id="IPR045324">
    <property type="entry name" value="Small_multidrug_res"/>
</dbReference>
<feature type="transmembrane region" description="Helical" evidence="11">
    <location>
        <begin position="38"/>
        <end position="56"/>
    </location>
</feature>
<dbReference type="EMBL" id="CP029822">
    <property type="protein sequence ID" value="AZS51224.1"/>
    <property type="molecule type" value="Genomic_DNA"/>
</dbReference>
<evidence type="ECO:0000256" key="1">
    <source>
        <dbReference type="ARBA" id="ARBA00004429"/>
    </source>
</evidence>
<protein>
    <recommendedName>
        <fullName evidence="3">Spermidine export protein MdtI</fullName>
    </recommendedName>
</protein>
<dbReference type="PANTHER" id="PTHR30561">
    <property type="entry name" value="SMR FAMILY PROTON-DEPENDENT DRUG EFFLUX TRANSPORTER SUGE"/>
    <property type="match status" value="1"/>
</dbReference>
<name>A0A3Q9JM36_9GAMM</name>
<dbReference type="Pfam" id="PF00893">
    <property type="entry name" value="Multi_Drug_Res"/>
    <property type="match status" value="1"/>
</dbReference>
<dbReference type="GO" id="GO:0031460">
    <property type="term" value="P:glycine betaine transport"/>
    <property type="evidence" value="ECO:0007669"/>
    <property type="project" value="TreeGrafter"/>
</dbReference>